<dbReference type="SMART" id="SM00257">
    <property type="entry name" value="LysM"/>
    <property type="match status" value="1"/>
</dbReference>
<dbReference type="EMBL" id="DF968179">
    <property type="protein sequence ID" value="GAP39234.1"/>
    <property type="molecule type" value="Genomic_DNA"/>
</dbReference>
<dbReference type="SUPFAM" id="SSF54106">
    <property type="entry name" value="LysM domain"/>
    <property type="match status" value="1"/>
</dbReference>
<keyword evidence="1" id="KW-0812">Transmembrane</keyword>
<dbReference type="PROSITE" id="PS51782">
    <property type="entry name" value="LYSM"/>
    <property type="match status" value="1"/>
</dbReference>
<keyword evidence="2" id="KW-0732">Signal</keyword>
<dbReference type="InterPro" id="IPR014044">
    <property type="entry name" value="CAP_dom"/>
</dbReference>
<dbReference type="PANTHER" id="PTHR31157:SF1">
    <property type="entry name" value="SCP DOMAIN-CONTAINING PROTEIN"/>
    <property type="match status" value="1"/>
</dbReference>
<evidence type="ECO:0000256" key="2">
    <source>
        <dbReference type="SAM" id="SignalP"/>
    </source>
</evidence>
<sequence length="355" mass="39443">MRKSRAFLTEILMSVTVFFVAANTQTDANSITATAIQESINHTSTTTATPVSEQEKAIQSIFSQINMLRAEKKAPMLIFDKNLSMAAQNFAAYLLKIGKLTEEGPKRETVQTRAIDVGYGGGAPFSVSQNVAMIWVDTTPEYLIHSIWKSDPKSIQKLLDMKGQHIGIGVADERNRRFVVVMVGYLLDGSIQYTPLPTYDFRTPKPIVSTTPSPIPLMTATRQPDGSVVHEITSGQTLSEIAYAYKVDWNTIAVLNHLDLENPVIYEGKELIIEPTYTITPTPTITDTPRPPTRTPRPTYTINFNPSPSLEQPTPEETKIGFSTVLNQMESYRQTIGLTLILLSVLGLVFTFIRK</sequence>
<dbReference type="PANTHER" id="PTHR31157">
    <property type="entry name" value="SCP DOMAIN-CONTAINING PROTEIN"/>
    <property type="match status" value="1"/>
</dbReference>
<dbReference type="Proteomes" id="UP000053370">
    <property type="component" value="Unassembled WGS sequence"/>
</dbReference>
<proteinExistence type="predicted"/>
<keyword evidence="1" id="KW-1133">Transmembrane helix</keyword>
<dbReference type="InterPro" id="IPR036779">
    <property type="entry name" value="LysM_dom_sf"/>
</dbReference>
<dbReference type="InterPro" id="IPR035940">
    <property type="entry name" value="CAP_sf"/>
</dbReference>
<keyword evidence="5" id="KW-1185">Reference proteome</keyword>
<feature type="domain" description="LysM" evidence="3">
    <location>
        <begin position="228"/>
        <end position="273"/>
    </location>
</feature>
<dbReference type="Pfam" id="PF01476">
    <property type="entry name" value="LysM"/>
    <property type="match status" value="1"/>
</dbReference>
<dbReference type="CDD" id="cd05379">
    <property type="entry name" value="CAP_bacterial"/>
    <property type="match status" value="1"/>
</dbReference>
<protein>
    <submittedName>
        <fullName evidence="4">Uncharacterized conserved protein YkwD, contains CAP (CSP/antigen 5/PR1) domain</fullName>
    </submittedName>
</protein>
<evidence type="ECO:0000313" key="5">
    <source>
        <dbReference type="Proteomes" id="UP000053370"/>
    </source>
</evidence>
<dbReference type="STRING" id="1678840.ATC1_11156"/>
<dbReference type="AlphaFoldDB" id="A0A0K8P9Q8"/>
<dbReference type="Pfam" id="PF00188">
    <property type="entry name" value="CAP"/>
    <property type="match status" value="1"/>
</dbReference>
<dbReference type="RefSeq" id="WP_082174595.1">
    <property type="nucleotide sequence ID" value="NZ_DF968179.1"/>
</dbReference>
<evidence type="ECO:0000313" key="4">
    <source>
        <dbReference type="EMBL" id="GAP39234.1"/>
    </source>
</evidence>
<dbReference type="SUPFAM" id="SSF55797">
    <property type="entry name" value="PR-1-like"/>
    <property type="match status" value="1"/>
</dbReference>
<dbReference type="Gene3D" id="3.10.350.10">
    <property type="entry name" value="LysM domain"/>
    <property type="match status" value="1"/>
</dbReference>
<dbReference type="InterPro" id="IPR018392">
    <property type="entry name" value="LysM"/>
</dbReference>
<reference evidence="4" key="1">
    <citation type="journal article" date="2015" name="Genome Announc.">
        <title>Draft Genome Sequence of Anaerolineae Strain TC1, a Novel Isolate from a Methanogenic Wastewater Treatment System.</title>
        <authorList>
            <person name="Matsuura N."/>
            <person name="Tourlousse D.M."/>
            <person name="Sun L."/>
            <person name="Toyonaga M."/>
            <person name="Kuroda K."/>
            <person name="Ohashi A."/>
            <person name="Cruz R."/>
            <person name="Yamaguchi T."/>
            <person name="Sekiguchi Y."/>
        </authorList>
    </citation>
    <scope>NUCLEOTIDE SEQUENCE [LARGE SCALE GENOMIC DNA]</scope>
    <source>
        <strain evidence="4">TC1</strain>
    </source>
</reference>
<dbReference type="Gene3D" id="3.40.33.10">
    <property type="entry name" value="CAP"/>
    <property type="match status" value="1"/>
</dbReference>
<evidence type="ECO:0000256" key="1">
    <source>
        <dbReference type="SAM" id="Phobius"/>
    </source>
</evidence>
<keyword evidence="1" id="KW-0472">Membrane</keyword>
<gene>
    <name evidence="4" type="ORF">ATC1_11156</name>
</gene>
<organism evidence="4">
    <name type="scientific">Flexilinea flocculi</name>
    <dbReference type="NCBI Taxonomy" id="1678840"/>
    <lineage>
        <taxon>Bacteria</taxon>
        <taxon>Bacillati</taxon>
        <taxon>Chloroflexota</taxon>
        <taxon>Anaerolineae</taxon>
        <taxon>Anaerolineales</taxon>
        <taxon>Anaerolineaceae</taxon>
        <taxon>Flexilinea</taxon>
    </lineage>
</organism>
<feature type="signal peptide" evidence="2">
    <location>
        <begin position="1"/>
        <end position="21"/>
    </location>
</feature>
<accession>A0A0K8P9Q8</accession>
<feature type="transmembrane region" description="Helical" evidence="1">
    <location>
        <begin position="335"/>
        <end position="353"/>
    </location>
</feature>
<feature type="chain" id="PRO_5005513877" evidence="2">
    <location>
        <begin position="22"/>
        <end position="355"/>
    </location>
</feature>
<evidence type="ECO:0000259" key="3">
    <source>
        <dbReference type="PROSITE" id="PS51782"/>
    </source>
</evidence>
<name>A0A0K8P9Q8_9CHLR</name>
<dbReference type="OrthoDB" id="2690110at2"/>